<name>A0A6G1CXH8_9ORYZ</name>
<proteinExistence type="predicted"/>
<keyword evidence="3" id="KW-1185">Reference proteome</keyword>
<gene>
    <name evidence="2" type="ORF">E2562_037316</name>
</gene>
<evidence type="ECO:0000313" key="3">
    <source>
        <dbReference type="Proteomes" id="UP000479710"/>
    </source>
</evidence>
<dbReference type="EMBL" id="SPHZ02000008">
    <property type="protein sequence ID" value="KAF0904801.1"/>
    <property type="molecule type" value="Genomic_DNA"/>
</dbReference>
<evidence type="ECO:0000256" key="1">
    <source>
        <dbReference type="SAM" id="Phobius"/>
    </source>
</evidence>
<comment type="caution">
    <text evidence="2">The sequence shown here is derived from an EMBL/GenBank/DDBJ whole genome shotgun (WGS) entry which is preliminary data.</text>
</comment>
<accession>A0A6G1CXH8</accession>
<dbReference type="Proteomes" id="UP000479710">
    <property type="component" value="Unassembled WGS sequence"/>
</dbReference>
<organism evidence="2 3">
    <name type="scientific">Oryza meyeriana var. granulata</name>
    <dbReference type="NCBI Taxonomy" id="110450"/>
    <lineage>
        <taxon>Eukaryota</taxon>
        <taxon>Viridiplantae</taxon>
        <taxon>Streptophyta</taxon>
        <taxon>Embryophyta</taxon>
        <taxon>Tracheophyta</taxon>
        <taxon>Spermatophyta</taxon>
        <taxon>Magnoliopsida</taxon>
        <taxon>Liliopsida</taxon>
        <taxon>Poales</taxon>
        <taxon>Poaceae</taxon>
        <taxon>BOP clade</taxon>
        <taxon>Oryzoideae</taxon>
        <taxon>Oryzeae</taxon>
        <taxon>Oryzinae</taxon>
        <taxon>Oryza</taxon>
        <taxon>Oryza meyeriana</taxon>
    </lineage>
</organism>
<feature type="transmembrane region" description="Helical" evidence="1">
    <location>
        <begin position="42"/>
        <end position="64"/>
    </location>
</feature>
<keyword evidence="1" id="KW-1133">Transmembrane helix</keyword>
<protein>
    <submittedName>
        <fullName evidence="2">Uncharacterized protein</fullName>
    </submittedName>
</protein>
<keyword evidence="1" id="KW-0812">Transmembrane</keyword>
<evidence type="ECO:0000313" key="2">
    <source>
        <dbReference type="EMBL" id="KAF0904801.1"/>
    </source>
</evidence>
<dbReference type="AlphaFoldDB" id="A0A6G1CXH8"/>
<keyword evidence="1" id="KW-0472">Membrane</keyword>
<sequence length="97" mass="10741">MGRSSAPSVTPASNVQCTTKIEPMQVEDKQKISSRFSAGRQLLFVVRLFLYLLLLLIISVFSGFGRCFCDHQSRQELGAKVVSDARATLGDNMHVHV</sequence>
<reference evidence="2 3" key="1">
    <citation type="submission" date="2019-11" db="EMBL/GenBank/DDBJ databases">
        <title>Whole genome sequence of Oryza granulata.</title>
        <authorList>
            <person name="Li W."/>
        </authorList>
    </citation>
    <scope>NUCLEOTIDE SEQUENCE [LARGE SCALE GENOMIC DNA]</scope>
    <source>
        <strain evidence="3">cv. Menghai</strain>
        <tissue evidence="2">Leaf</tissue>
    </source>
</reference>